<dbReference type="InterPro" id="IPR045851">
    <property type="entry name" value="AMP-bd_C_sf"/>
</dbReference>
<dbReference type="InterPro" id="IPR010071">
    <property type="entry name" value="AA_adenyl_dom"/>
</dbReference>
<dbReference type="GO" id="GO:0044550">
    <property type="term" value="P:secondary metabolite biosynthetic process"/>
    <property type="evidence" value="ECO:0007669"/>
    <property type="project" value="TreeGrafter"/>
</dbReference>
<comment type="caution">
    <text evidence="4">The sequence shown here is derived from an EMBL/GenBank/DDBJ whole genome shotgun (WGS) entry which is preliminary data.</text>
</comment>
<feature type="region of interest" description="Disordered" evidence="1">
    <location>
        <begin position="495"/>
        <end position="522"/>
    </location>
</feature>
<feature type="domain" description="AMP-binding enzyme C-terminal" evidence="3">
    <location>
        <begin position="425"/>
        <end position="500"/>
    </location>
</feature>
<dbReference type="PANTHER" id="PTHR45527">
    <property type="entry name" value="NONRIBOSOMAL PEPTIDE SYNTHETASE"/>
    <property type="match status" value="1"/>
</dbReference>
<dbReference type="GO" id="GO:0031177">
    <property type="term" value="F:phosphopantetheine binding"/>
    <property type="evidence" value="ECO:0007669"/>
    <property type="project" value="TreeGrafter"/>
</dbReference>
<dbReference type="InterPro" id="IPR000873">
    <property type="entry name" value="AMP-dep_synth/lig_dom"/>
</dbReference>
<dbReference type="PATRIC" id="fig|1075402.3.peg.2192"/>
<reference evidence="4 5" key="1">
    <citation type="journal article" date="2016" name="Front. Microbiol.">
        <title>Comparative Genomics Analysis of Streptomyces Species Reveals Their Adaptation to the Marine Environment and Their Diversity at the Genomic Level.</title>
        <authorList>
            <person name="Tian X."/>
            <person name="Zhang Z."/>
            <person name="Yang T."/>
            <person name="Chen M."/>
            <person name="Li J."/>
            <person name="Chen F."/>
            <person name="Yang J."/>
            <person name="Li W."/>
            <person name="Zhang B."/>
            <person name="Zhang Z."/>
            <person name="Wu J."/>
            <person name="Zhang C."/>
            <person name="Long L."/>
            <person name="Xiao J."/>
        </authorList>
    </citation>
    <scope>NUCLEOTIDE SEQUENCE [LARGE SCALE GENOMIC DNA]</scope>
    <source>
        <strain evidence="4 5">SCSIO 02100</strain>
    </source>
</reference>
<dbReference type="NCBIfam" id="TIGR01733">
    <property type="entry name" value="AA-adenyl-dom"/>
    <property type="match status" value="1"/>
</dbReference>
<feature type="domain" description="AMP-dependent synthetase/ligase" evidence="2">
    <location>
        <begin position="6"/>
        <end position="374"/>
    </location>
</feature>
<dbReference type="SUPFAM" id="SSF56801">
    <property type="entry name" value="Acetyl-CoA synthetase-like"/>
    <property type="match status" value="1"/>
</dbReference>
<keyword evidence="5" id="KW-1185">Reference proteome</keyword>
<dbReference type="AlphaFoldDB" id="A0A1E7KEX7"/>
<evidence type="ECO:0000256" key="1">
    <source>
        <dbReference type="SAM" id="MobiDB-lite"/>
    </source>
</evidence>
<dbReference type="PROSITE" id="PS00455">
    <property type="entry name" value="AMP_BINDING"/>
    <property type="match status" value="1"/>
</dbReference>
<dbReference type="InterPro" id="IPR020845">
    <property type="entry name" value="AMP-binding_CS"/>
</dbReference>
<feature type="compositionally biased region" description="Polar residues" evidence="1">
    <location>
        <begin position="512"/>
        <end position="522"/>
    </location>
</feature>
<dbReference type="InterPro" id="IPR025110">
    <property type="entry name" value="AMP-bd_C"/>
</dbReference>
<proteinExistence type="predicted"/>
<dbReference type="EMBL" id="LJGU01000130">
    <property type="protein sequence ID" value="OEV02470.1"/>
    <property type="molecule type" value="Genomic_DNA"/>
</dbReference>
<evidence type="ECO:0000313" key="4">
    <source>
        <dbReference type="EMBL" id="OEV02470.1"/>
    </source>
</evidence>
<dbReference type="PANTHER" id="PTHR45527:SF1">
    <property type="entry name" value="FATTY ACID SYNTHASE"/>
    <property type="match status" value="1"/>
</dbReference>
<dbReference type="Pfam" id="PF00501">
    <property type="entry name" value="AMP-binding"/>
    <property type="match status" value="1"/>
</dbReference>
<accession>A0A1E7KEX7</accession>
<evidence type="ECO:0000259" key="3">
    <source>
        <dbReference type="Pfam" id="PF13193"/>
    </source>
</evidence>
<dbReference type="Gene3D" id="3.40.50.12780">
    <property type="entry name" value="N-terminal domain of ligase-like"/>
    <property type="match status" value="1"/>
</dbReference>
<name>A0A1E7KEX7_9ACTN</name>
<evidence type="ECO:0000259" key="2">
    <source>
        <dbReference type="Pfam" id="PF00501"/>
    </source>
</evidence>
<dbReference type="Gene3D" id="3.30.300.30">
    <property type="match status" value="1"/>
</dbReference>
<evidence type="ECO:0000313" key="5">
    <source>
        <dbReference type="Proteomes" id="UP000176101"/>
    </source>
</evidence>
<dbReference type="GO" id="GO:0043041">
    <property type="term" value="P:amino acid activation for nonribosomal peptide biosynthetic process"/>
    <property type="evidence" value="ECO:0007669"/>
    <property type="project" value="TreeGrafter"/>
</dbReference>
<dbReference type="InterPro" id="IPR042099">
    <property type="entry name" value="ANL_N_sf"/>
</dbReference>
<dbReference type="STRING" id="1075402.AN216_16275"/>
<dbReference type="GO" id="GO:0005737">
    <property type="term" value="C:cytoplasm"/>
    <property type="evidence" value="ECO:0007669"/>
    <property type="project" value="TreeGrafter"/>
</dbReference>
<protein>
    <submittedName>
        <fullName evidence="4">Peptide synthase</fullName>
    </submittedName>
</protein>
<gene>
    <name evidence="4" type="ORF">AN216_16275</name>
</gene>
<organism evidence="4 5">
    <name type="scientific">Streptomyces oceani</name>
    <dbReference type="NCBI Taxonomy" id="1075402"/>
    <lineage>
        <taxon>Bacteria</taxon>
        <taxon>Bacillati</taxon>
        <taxon>Actinomycetota</taxon>
        <taxon>Actinomycetes</taxon>
        <taxon>Kitasatosporales</taxon>
        <taxon>Streptomycetaceae</taxon>
        <taxon>Streptomyces</taxon>
    </lineage>
</organism>
<dbReference type="Proteomes" id="UP000176101">
    <property type="component" value="Unassembled WGS sequence"/>
</dbReference>
<dbReference type="Pfam" id="PF13193">
    <property type="entry name" value="AMP-binding_C"/>
    <property type="match status" value="1"/>
</dbReference>
<sequence length="522" mass="56861">MSSTVVEAHADRPAFVGTDPVTYGEFSQRVDLLAARLLDLEVRLGDRLAIWMEKKPRYAEAILAALHAGCAYVPLYGAQPIGRVTGILADSEPTVLFTEPTRLDALGRSELPASLRAIVVDGTEAPDQVSGVRVWRWADFVRLAAGRVTLMPTPAPADLAAVLYTSGSTGAPKGVRLSHRNLTNFVDWARTELDVGADDVFANHASFNFDLSTFDLFTALAVGAAVWIVGDDQVRDVSALSEGIREHGVTVWYSVPSVLNLLSSSGCLTADTVRSLRYVLFAGEEFPVPQLRELVGRLSSATVLYNLYGPTETNVCTFHRVRDADLRREAPVPMGTAITGARVRVVDHNGHTVTDSDTIGELIVEGECVTPGYWRRDGEPAAEGHAQGRHHTGDLVSYDQEGLLVYRGRRDRMVKLSGYRVELGEIEAAVLEHPDITDAAVVVEGSGTQARLVLYHTVRTGADGPKLLQIKQHCADRLPHYMLPHLATRLDQLPRNANGKTDYRRLHRGLAHSTSDPAGTAR</sequence>